<protein>
    <submittedName>
        <fullName evidence="1">Phage tail tube protein</fullName>
    </submittedName>
</protein>
<dbReference type="RefSeq" id="WP_257771506.1">
    <property type="nucleotide sequence ID" value="NZ_CP102480.1"/>
</dbReference>
<dbReference type="AlphaFoldDB" id="A0A9J7B2B6"/>
<dbReference type="Pfam" id="PF18906">
    <property type="entry name" value="Phage_tube_2"/>
    <property type="match status" value="1"/>
</dbReference>
<accession>A0A9J7B2B6</accession>
<reference evidence="1" key="1">
    <citation type="submission" date="2022-08" db="EMBL/GenBank/DDBJ databases">
        <title>Nisaea acidiphila sp. nov., isolated from a marine algal debris and emended description of the genus Nisaea Urios et al. 2008.</title>
        <authorList>
            <person name="Kwon K."/>
        </authorList>
    </citation>
    <scope>NUCLEOTIDE SEQUENCE</scope>
    <source>
        <strain evidence="1">MEBiC11861</strain>
    </source>
</reference>
<evidence type="ECO:0000313" key="1">
    <source>
        <dbReference type="EMBL" id="UUX51805.1"/>
    </source>
</evidence>
<keyword evidence="2" id="KW-1185">Reference proteome</keyword>
<dbReference type="InterPro" id="IPR044000">
    <property type="entry name" value="Phage_tube_2"/>
</dbReference>
<dbReference type="KEGG" id="naci:NUH88_08900"/>
<dbReference type="EMBL" id="CP102480">
    <property type="protein sequence ID" value="UUX51805.1"/>
    <property type="molecule type" value="Genomic_DNA"/>
</dbReference>
<sequence length="389" mass="39498">MADSSRTELAYVKEPLWGTTPASPLTQLRFTGESLGYTISTTSSSEVRADRQVPDLIQTGASAAGSVNLELSYGAYDTLIESALFSAWSAPVAISVSDDIAASNASSAFTSSGTDFTSAGITAGQWVKIGGFAANGGENNGLYRVTGVAANSLAVSPAPASDEAAGGLSVTVSGSTIRNGISETSLTLEKAFTDIGQYIAFTGMVADTMDLQIQTGRVLTGSFGFMGASASIGTATAGTGAAVPAPSNPVLNAVNNIGQVMEGGAALSGVFLQSLSVSLANGLRGIGAVGSLGNVDIGSGRCQVTGRASFYFADGTLYEKYLNGTATSLSFRVTDADGNAYVFTLPRVRLTRGSIAAGGPDQDVMADFQFQAVRDQATGATIQIDRLAA</sequence>
<gene>
    <name evidence="1" type="ORF">NUH88_08900</name>
</gene>
<organism evidence="1 2">
    <name type="scientific">Nisaea acidiphila</name>
    <dbReference type="NCBI Taxonomy" id="1862145"/>
    <lineage>
        <taxon>Bacteria</taxon>
        <taxon>Pseudomonadati</taxon>
        <taxon>Pseudomonadota</taxon>
        <taxon>Alphaproteobacteria</taxon>
        <taxon>Rhodospirillales</taxon>
        <taxon>Thalassobaculaceae</taxon>
        <taxon>Nisaea</taxon>
    </lineage>
</organism>
<evidence type="ECO:0000313" key="2">
    <source>
        <dbReference type="Proteomes" id="UP001060336"/>
    </source>
</evidence>
<proteinExistence type="predicted"/>
<dbReference type="Proteomes" id="UP001060336">
    <property type="component" value="Chromosome"/>
</dbReference>
<name>A0A9J7B2B6_9PROT</name>